<comment type="similarity">
    <text evidence="2 7">Belongs to the peptidase M14 family.</text>
</comment>
<dbReference type="PROSITE" id="PS52035">
    <property type="entry name" value="PEPTIDASE_M14"/>
    <property type="match status" value="1"/>
</dbReference>
<dbReference type="Gene3D" id="1.10.101.10">
    <property type="entry name" value="PGBD-like superfamily/PGBD"/>
    <property type="match status" value="1"/>
</dbReference>
<dbReference type="PRINTS" id="PR00765">
    <property type="entry name" value="CRBOXYPTASEA"/>
</dbReference>
<dbReference type="Proteomes" id="UP000483018">
    <property type="component" value="Unassembled WGS sequence"/>
</dbReference>
<evidence type="ECO:0000313" key="11">
    <source>
        <dbReference type="Proteomes" id="UP000483018"/>
    </source>
</evidence>
<evidence type="ECO:0000256" key="5">
    <source>
        <dbReference type="ARBA" id="ARBA00022833"/>
    </source>
</evidence>
<evidence type="ECO:0000256" key="6">
    <source>
        <dbReference type="ARBA" id="ARBA00023049"/>
    </source>
</evidence>
<dbReference type="Pfam" id="PF01471">
    <property type="entry name" value="PG_binding_1"/>
    <property type="match status" value="1"/>
</dbReference>
<dbReference type="PANTHER" id="PTHR11705:SF143">
    <property type="entry name" value="SLL0236 PROTEIN"/>
    <property type="match status" value="1"/>
</dbReference>
<dbReference type="SMART" id="SM00631">
    <property type="entry name" value="Zn_pept"/>
    <property type="match status" value="1"/>
</dbReference>
<keyword evidence="11" id="KW-1185">Reference proteome</keyword>
<dbReference type="GO" id="GO:0004181">
    <property type="term" value="F:metallocarboxypeptidase activity"/>
    <property type="evidence" value="ECO:0007669"/>
    <property type="project" value="InterPro"/>
</dbReference>
<dbReference type="Pfam" id="PF00246">
    <property type="entry name" value="Peptidase_M14"/>
    <property type="match status" value="1"/>
</dbReference>
<dbReference type="InterPro" id="IPR036366">
    <property type="entry name" value="PGBDSf"/>
</dbReference>
<keyword evidence="4" id="KW-0378">Hydrolase</keyword>
<sequence length="422" mass="47751">MRVLRKGMRGSDVAEVQSILKLIGYNISSVDGIFGENTEQAVKAFQRNNGLSADGIIGPRTYERLEPFLLGYALYKIKPGDTLYKIANQYSTNVYSITTANPGINPFFLNVGEEIIVPFGIDVVQTDIPYTYDVMEKDIQGLVMRYPFLVVDTIGKSVEGRNLYMIKLGEGPREVFYNGSHHSNEWITTPVLMKWIEQFSKAFAMDGIIRGYPARTIWEQATIYIVPMVNPDGVELVINGISPDHPRYNEIIQWNDGSTNFDRWKANIRGVDLNRNYDASWDEFKEMEESLGVDGPGPYLYGGPSPESEPESKAVADFTREHDFRLVLAYHTQGEVIFWNYRNLQPPEALKIGEMLAAVSGYTLAEPVGAALYAGYKDWFIKEYRRPGYTIEVGRGENPLPISQFEEIYENNEELLLLAALV</sequence>
<dbReference type="CDD" id="cd00118">
    <property type="entry name" value="LysM"/>
    <property type="match status" value="1"/>
</dbReference>
<dbReference type="InterPro" id="IPR034274">
    <property type="entry name" value="ENP1_M14_CPD"/>
</dbReference>
<dbReference type="InterPro" id="IPR036365">
    <property type="entry name" value="PGBD-like_sf"/>
</dbReference>
<dbReference type="PROSITE" id="PS51782">
    <property type="entry name" value="LYSM"/>
    <property type="match status" value="1"/>
</dbReference>
<dbReference type="InterPro" id="IPR036779">
    <property type="entry name" value="LysM_dom_sf"/>
</dbReference>
<evidence type="ECO:0000259" key="9">
    <source>
        <dbReference type="PROSITE" id="PS52035"/>
    </source>
</evidence>
<evidence type="ECO:0000259" key="8">
    <source>
        <dbReference type="PROSITE" id="PS51782"/>
    </source>
</evidence>
<dbReference type="PANTHER" id="PTHR11705">
    <property type="entry name" value="PROTEASE FAMILY M14 CARBOXYPEPTIDASE A,B"/>
    <property type="match status" value="1"/>
</dbReference>
<dbReference type="OrthoDB" id="9811296at2"/>
<dbReference type="InterPro" id="IPR000834">
    <property type="entry name" value="Peptidase_M14"/>
</dbReference>
<name>A0A7C8LE47_9FIRM</name>
<feature type="domain" description="Peptidase M14" evidence="9">
    <location>
        <begin position="128"/>
        <end position="422"/>
    </location>
</feature>
<organism evidence="10 11">
    <name type="scientific">Defluviitalea raffinosedens</name>
    <dbReference type="NCBI Taxonomy" id="1450156"/>
    <lineage>
        <taxon>Bacteria</taxon>
        <taxon>Bacillati</taxon>
        <taxon>Bacillota</taxon>
        <taxon>Clostridia</taxon>
        <taxon>Lachnospirales</taxon>
        <taxon>Defluviitaleaceae</taxon>
        <taxon>Defluviitalea</taxon>
    </lineage>
</organism>
<protein>
    <submittedName>
        <fullName evidence="10">LysM peptidoglycan-binding domain-containing protein</fullName>
    </submittedName>
</protein>
<dbReference type="AlphaFoldDB" id="A0A7C8LE47"/>
<dbReference type="SMART" id="SM00257">
    <property type="entry name" value="LysM"/>
    <property type="match status" value="1"/>
</dbReference>
<evidence type="ECO:0000256" key="7">
    <source>
        <dbReference type="PROSITE-ProRule" id="PRU01379"/>
    </source>
</evidence>
<dbReference type="SUPFAM" id="SSF53187">
    <property type="entry name" value="Zn-dependent exopeptidases"/>
    <property type="match status" value="1"/>
</dbReference>
<evidence type="ECO:0000313" key="10">
    <source>
        <dbReference type="EMBL" id="KAE9636921.1"/>
    </source>
</evidence>
<comment type="cofactor">
    <cofactor evidence="1">
        <name>Zn(2+)</name>
        <dbReference type="ChEBI" id="CHEBI:29105"/>
    </cofactor>
</comment>
<dbReference type="InterPro" id="IPR018392">
    <property type="entry name" value="LysM"/>
</dbReference>
<gene>
    <name evidence="10" type="ORF">GND95_00370</name>
</gene>
<accession>A0A7C8LE47</accession>
<evidence type="ECO:0000256" key="3">
    <source>
        <dbReference type="ARBA" id="ARBA00022670"/>
    </source>
</evidence>
<dbReference type="GO" id="GO:0005615">
    <property type="term" value="C:extracellular space"/>
    <property type="evidence" value="ECO:0007669"/>
    <property type="project" value="TreeGrafter"/>
</dbReference>
<dbReference type="GO" id="GO:0006508">
    <property type="term" value="P:proteolysis"/>
    <property type="evidence" value="ECO:0007669"/>
    <property type="project" value="UniProtKB-KW"/>
</dbReference>
<dbReference type="SUPFAM" id="SSF47090">
    <property type="entry name" value="PGBD-like"/>
    <property type="match status" value="1"/>
</dbReference>
<comment type="caution">
    <text evidence="10">The sequence shown here is derived from an EMBL/GenBank/DDBJ whole genome shotgun (WGS) entry which is preliminary data.</text>
</comment>
<proteinExistence type="inferred from homology"/>
<evidence type="ECO:0000256" key="2">
    <source>
        <dbReference type="ARBA" id="ARBA00005988"/>
    </source>
</evidence>
<keyword evidence="3" id="KW-0645">Protease</keyword>
<dbReference type="GO" id="GO:0008270">
    <property type="term" value="F:zinc ion binding"/>
    <property type="evidence" value="ECO:0007669"/>
    <property type="project" value="InterPro"/>
</dbReference>
<dbReference type="Gene3D" id="3.10.350.10">
    <property type="entry name" value="LysM domain"/>
    <property type="match status" value="1"/>
</dbReference>
<evidence type="ECO:0000256" key="1">
    <source>
        <dbReference type="ARBA" id="ARBA00001947"/>
    </source>
</evidence>
<dbReference type="Gene3D" id="3.40.630.10">
    <property type="entry name" value="Zn peptidases"/>
    <property type="match status" value="1"/>
</dbReference>
<dbReference type="CDD" id="cd06229">
    <property type="entry name" value="M14_Endopeptidase_I"/>
    <property type="match status" value="1"/>
</dbReference>
<evidence type="ECO:0000256" key="4">
    <source>
        <dbReference type="ARBA" id="ARBA00022801"/>
    </source>
</evidence>
<reference evidence="10 11" key="1">
    <citation type="submission" date="2019-12" db="EMBL/GenBank/DDBJ databases">
        <title>Defluviitalea raffinosedens, isolated from a biogas fermenter, genome sequencing and characterization.</title>
        <authorList>
            <person name="Rettenmaier R."/>
            <person name="Schneider M."/>
            <person name="Neuhaus K."/>
            <person name="Liebl W."/>
            <person name="Zverlov V."/>
        </authorList>
    </citation>
    <scope>NUCLEOTIDE SEQUENCE [LARGE SCALE GENOMIC DNA]</scope>
    <source>
        <strain evidence="10 11">249c-K6</strain>
    </source>
</reference>
<dbReference type="EMBL" id="WSLF01000001">
    <property type="protein sequence ID" value="KAE9636921.1"/>
    <property type="molecule type" value="Genomic_DNA"/>
</dbReference>
<keyword evidence="5" id="KW-0862">Zinc</keyword>
<feature type="active site" description="Proton donor/acceptor" evidence="7">
    <location>
        <position position="392"/>
    </location>
</feature>
<dbReference type="SUPFAM" id="SSF54106">
    <property type="entry name" value="LysM domain"/>
    <property type="match status" value="1"/>
</dbReference>
<feature type="domain" description="LysM" evidence="8">
    <location>
        <begin position="73"/>
        <end position="117"/>
    </location>
</feature>
<keyword evidence="6" id="KW-0482">Metalloprotease</keyword>
<dbReference type="Pfam" id="PF01476">
    <property type="entry name" value="LysM"/>
    <property type="match status" value="1"/>
</dbReference>
<dbReference type="InterPro" id="IPR002477">
    <property type="entry name" value="Peptidoglycan-bd-like"/>
</dbReference>